<evidence type="ECO:0000313" key="1">
    <source>
        <dbReference type="EMBL" id="KAF9473004.1"/>
    </source>
</evidence>
<keyword evidence="2" id="KW-1185">Reference proteome</keyword>
<sequence>MPWLRNLWRNDILWPSSMQNKAARTIFSAGGIGKTGYGRIERTIYTESCSVVLIPCGVKAEANANTALRRISSVRKNSWSGSEYWREKVVGPLTLVCSFMYLIPFSNETCHADGSNEGRNRSIWCFMAFESADISVALVSSEMLETITLKGCQPLQCGWRIGTRRDAGNIESELEVLNLRKTLRKQVDIVRPRYREGASFDTICFFLWKDQLDAHSQLGRIQNVAGVLPSTPNPVQKRATRRIRYGEGSPRMADLAAASKIVGSVVKVESSFELSGQRN</sequence>
<evidence type="ECO:0000313" key="2">
    <source>
        <dbReference type="Proteomes" id="UP000807469"/>
    </source>
</evidence>
<gene>
    <name evidence="1" type="ORF">BDN70DRAFT_966970</name>
</gene>
<protein>
    <submittedName>
        <fullName evidence="1">Uncharacterized protein</fullName>
    </submittedName>
</protein>
<name>A0A9P6CUC2_9AGAR</name>
<dbReference type="AlphaFoldDB" id="A0A9P6CUC2"/>
<dbReference type="Proteomes" id="UP000807469">
    <property type="component" value="Unassembled WGS sequence"/>
</dbReference>
<reference evidence="1" key="1">
    <citation type="submission" date="2020-11" db="EMBL/GenBank/DDBJ databases">
        <authorList>
            <consortium name="DOE Joint Genome Institute"/>
            <person name="Ahrendt S."/>
            <person name="Riley R."/>
            <person name="Andreopoulos W."/>
            <person name="Labutti K."/>
            <person name="Pangilinan J."/>
            <person name="Ruiz-Duenas F.J."/>
            <person name="Barrasa J.M."/>
            <person name="Sanchez-Garcia M."/>
            <person name="Camarero S."/>
            <person name="Miyauchi S."/>
            <person name="Serrano A."/>
            <person name="Linde D."/>
            <person name="Babiker R."/>
            <person name="Drula E."/>
            <person name="Ayuso-Fernandez I."/>
            <person name="Pacheco R."/>
            <person name="Padilla G."/>
            <person name="Ferreira P."/>
            <person name="Barriuso J."/>
            <person name="Kellner H."/>
            <person name="Castanera R."/>
            <person name="Alfaro M."/>
            <person name="Ramirez L."/>
            <person name="Pisabarro A.G."/>
            <person name="Kuo A."/>
            <person name="Tritt A."/>
            <person name="Lipzen A."/>
            <person name="He G."/>
            <person name="Yan M."/>
            <person name="Ng V."/>
            <person name="Cullen D."/>
            <person name="Martin F."/>
            <person name="Rosso M.-N."/>
            <person name="Henrissat B."/>
            <person name="Hibbett D."/>
            <person name="Martinez A.T."/>
            <person name="Grigoriev I.V."/>
        </authorList>
    </citation>
    <scope>NUCLEOTIDE SEQUENCE</scope>
    <source>
        <strain evidence="1">CIRM-BRFM 674</strain>
    </source>
</reference>
<dbReference type="EMBL" id="MU155478">
    <property type="protein sequence ID" value="KAF9473004.1"/>
    <property type="molecule type" value="Genomic_DNA"/>
</dbReference>
<organism evidence="1 2">
    <name type="scientific">Pholiota conissans</name>
    <dbReference type="NCBI Taxonomy" id="109636"/>
    <lineage>
        <taxon>Eukaryota</taxon>
        <taxon>Fungi</taxon>
        <taxon>Dikarya</taxon>
        <taxon>Basidiomycota</taxon>
        <taxon>Agaricomycotina</taxon>
        <taxon>Agaricomycetes</taxon>
        <taxon>Agaricomycetidae</taxon>
        <taxon>Agaricales</taxon>
        <taxon>Agaricineae</taxon>
        <taxon>Strophariaceae</taxon>
        <taxon>Pholiota</taxon>
    </lineage>
</organism>
<accession>A0A9P6CUC2</accession>
<proteinExistence type="predicted"/>
<comment type="caution">
    <text evidence="1">The sequence shown here is derived from an EMBL/GenBank/DDBJ whole genome shotgun (WGS) entry which is preliminary data.</text>
</comment>